<dbReference type="PANTHER" id="PTHR43156:SF2">
    <property type="entry name" value="STAGE II SPORULATION PROTEIN E"/>
    <property type="match status" value="1"/>
</dbReference>
<dbReference type="SMART" id="SM00331">
    <property type="entry name" value="PP2C_SIG"/>
    <property type="match status" value="1"/>
</dbReference>
<evidence type="ECO:0000259" key="2">
    <source>
        <dbReference type="SMART" id="SM00331"/>
    </source>
</evidence>
<dbReference type="EMBL" id="DSQF01000012">
    <property type="protein sequence ID" value="HGZ43054.1"/>
    <property type="molecule type" value="Genomic_DNA"/>
</dbReference>
<sequence>MNRVQKQPAVHAPTTAWELVQRDVLALVGPLDPLAADAPALEPLLARVAAHAAAWRVSVQVVDAQSGALRLAAGLGLEPRADRAGAAPRRRSVSRWVLDHGRGVVLHGAASDERFEGTGEAGLESTITVPLTCDGGTVGVASLARRAPAEPFTEADLAGLARALEPLGAILAARARARAQARPGVPPTLLPEGLTETARYEIAVARATALAPAFDVCDRVPHPDGSFTLLVADVAGRGAPAALAAGFLQGQFAAAASPSRSAAGLAAQIATAVAARFGPGATSGLWVAHFGRGGDTASCAAGHPAALWVPCEGDPIVALERGGPPPGAADPPRFEEERIRLLPGDLVVCASDGVLGTDDADPAGVSRASLEEWLAQHRRLPVDRIAAGVLALAARGSARAFPADDRLAIVVRYRPGA</sequence>
<feature type="domain" description="PPM-type phosphatase" evidence="2">
    <location>
        <begin position="199"/>
        <end position="413"/>
    </location>
</feature>
<dbReference type="Gene3D" id="3.60.40.10">
    <property type="entry name" value="PPM-type phosphatase domain"/>
    <property type="match status" value="1"/>
</dbReference>
<dbReference type="Pfam" id="PF07228">
    <property type="entry name" value="SpoIIE"/>
    <property type="match status" value="1"/>
</dbReference>
<name>A0A832I3R8_UNCEI</name>
<dbReference type="InterPro" id="IPR029016">
    <property type="entry name" value="GAF-like_dom_sf"/>
</dbReference>
<dbReference type="InterPro" id="IPR001932">
    <property type="entry name" value="PPM-type_phosphatase-like_dom"/>
</dbReference>
<dbReference type="GO" id="GO:0016791">
    <property type="term" value="F:phosphatase activity"/>
    <property type="evidence" value="ECO:0007669"/>
    <property type="project" value="TreeGrafter"/>
</dbReference>
<gene>
    <name evidence="3" type="ORF">ENR23_06460</name>
</gene>
<dbReference type="Gene3D" id="3.30.450.40">
    <property type="match status" value="1"/>
</dbReference>
<organism evidence="3">
    <name type="scientific">Eiseniibacteriota bacterium</name>
    <dbReference type="NCBI Taxonomy" id="2212470"/>
    <lineage>
        <taxon>Bacteria</taxon>
        <taxon>Candidatus Eiseniibacteriota</taxon>
    </lineage>
</organism>
<dbReference type="PANTHER" id="PTHR43156">
    <property type="entry name" value="STAGE II SPORULATION PROTEIN E-RELATED"/>
    <property type="match status" value="1"/>
</dbReference>
<dbReference type="InterPro" id="IPR052016">
    <property type="entry name" value="Bact_Sigma-Reg"/>
</dbReference>
<dbReference type="Pfam" id="PF01590">
    <property type="entry name" value="GAF"/>
    <property type="match status" value="1"/>
</dbReference>
<protein>
    <submittedName>
        <fullName evidence="3">GAF domain-containing protein</fullName>
    </submittedName>
</protein>
<evidence type="ECO:0000313" key="3">
    <source>
        <dbReference type="EMBL" id="HGZ43054.1"/>
    </source>
</evidence>
<reference evidence="3" key="1">
    <citation type="journal article" date="2020" name="mSystems">
        <title>Genome- and Community-Level Interaction Insights into Carbon Utilization and Element Cycling Functions of Hydrothermarchaeota in Hydrothermal Sediment.</title>
        <authorList>
            <person name="Zhou Z."/>
            <person name="Liu Y."/>
            <person name="Xu W."/>
            <person name="Pan J."/>
            <person name="Luo Z.H."/>
            <person name="Li M."/>
        </authorList>
    </citation>
    <scope>NUCLEOTIDE SEQUENCE [LARGE SCALE GENOMIC DNA]</scope>
    <source>
        <strain evidence="3">SpSt-381</strain>
    </source>
</reference>
<dbReference type="AlphaFoldDB" id="A0A832I3R8"/>
<dbReference type="InterPro" id="IPR003018">
    <property type="entry name" value="GAF"/>
</dbReference>
<evidence type="ECO:0000256" key="1">
    <source>
        <dbReference type="ARBA" id="ARBA00022801"/>
    </source>
</evidence>
<dbReference type="SUPFAM" id="SSF55781">
    <property type="entry name" value="GAF domain-like"/>
    <property type="match status" value="1"/>
</dbReference>
<accession>A0A832I3R8</accession>
<dbReference type="InterPro" id="IPR036457">
    <property type="entry name" value="PPM-type-like_dom_sf"/>
</dbReference>
<proteinExistence type="predicted"/>
<keyword evidence="1" id="KW-0378">Hydrolase</keyword>
<comment type="caution">
    <text evidence="3">The sequence shown here is derived from an EMBL/GenBank/DDBJ whole genome shotgun (WGS) entry which is preliminary data.</text>
</comment>